<sequence>MEGKIIIYGGSGGIGSEIARLLHAKNIPIHIVARDSEKLATVADAYSASYTVGDVMNPILFPKVMEDAGDTCSGLVYAVGSINTGSLRRLSSSDYLDDFKINGLGAVLAAQAAFPVMKKSRSQSSMVFFSSVAAIQGFPLHSSISMAKGAVNGLVLALATELAPKIRVNGIAPSITDTPLASTIIKNDEIAEKLAAIHPLKRIGKAEDIARLAVFLLSEESSWITGQIISVDGGRSTLHPAGT</sequence>
<evidence type="ECO:0000313" key="3">
    <source>
        <dbReference type="EMBL" id="SHO52563.1"/>
    </source>
</evidence>
<evidence type="ECO:0000313" key="4">
    <source>
        <dbReference type="Proteomes" id="UP000184603"/>
    </source>
</evidence>
<reference evidence="3 4" key="1">
    <citation type="submission" date="2016-12" db="EMBL/GenBank/DDBJ databases">
        <authorList>
            <person name="Song W.-J."/>
            <person name="Kurnit D.M."/>
        </authorList>
    </citation>
    <scope>NUCLEOTIDE SEQUENCE [LARGE SCALE GENOMIC DNA]</scope>
    <source>
        <strain evidence="3 4">DSM 18488</strain>
    </source>
</reference>
<evidence type="ECO:0000256" key="2">
    <source>
        <dbReference type="ARBA" id="ARBA00023002"/>
    </source>
</evidence>
<dbReference type="RefSeq" id="WP_073616124.1">
    <property type="nucleotide sequence ID" value="NZ_FRFE01000037.1"/>
</dbReference>
<accession>A0A1M7YIY1</accession>
<comment type="similarity">
    <text evidence="1">Belongs to the short-chain dehydrogenases/reductases (SDR) family.</text>
</comment>
<dbReference type="InterPro" id="IPR036291">
    <property type="entry name" value="NAD(P)-bd_dom_sf"/>
</dbReference>
<name>A0A1M7YIY1_9BACT</name>
<dbReference type="AlphaFoldDB" id="A0A1M7YIY1"/>
<dbReference type="InterPro" id="IPR002347">
    <property type="entry name" value="SDR_fam"/>
</dbReference>
<dbReference type="PRINTS" id="PR00081">
    <property type="entry name" value="GDHRDH"/>
</dbReference>
<dbReference type="OrthoDB" id="9786360at2"/>
<dbReference type="STRING" id="1121416.SAMN02745220_04624"/>
<dbReference type="SUPFAM" id="SSF51735">
    <property type="entry name" value="NAD(P)-binding Rossmann-fold domains"/>
    <property type="match status" value="1"/>
</dbReference>
<dbReference type="EMBL" id="FRFE01000037">
    <property type="protein sequence ID" value="SHO52563.1"/>
    <property type="molecule type" value="Genomic_DNA"/>
</dbReference>
<dbReference type="InterPro" id="IPR051122">
    <property type="entry name" value="SDR_DHRS6-like"/>
</dbReference>
<dbReference type="Proteomes" id="UP000184603">
    <property type="component" value="Unassembled WGS sequence"/>
</dbReference>
<evidence type="ECO:0000256" key="1">
    <source>
        <dbReference type="ARBA" id="ARBA00006484"/>
    </source>
</evidence>
<dbReference type="GO" id="GO:0016491">
    <property type="term" value="F:oxidoreductase activity"/>
    <property type="evidence" value="ECO:0007669"/>
    <property type="project" value="UniProtKB-KW"/>
</dbReference>
<dbReference type="PANTHER" id="PTHR43477:SF1">
    <property type="entry name" value="DIHYDROANTICAPSIN 7-DEHYDROGENASE"/>
    <property type="match status" value="1"/>
</dbReference>
<keyword evidence="2" id="KW-0560">Oxidoreductase</keyword>
<dbReference type="Gene3D" id="3.40.50.720">
    <property type="entry name" value="NAD(P)-binding Rossmann-like Domain"/>
    <property type="match status" value="1"/>
</dbReference>
<organism evidence="3 4">
    <name type="scientific">Desulfopila aestuarii DSM 18488</name>
    <dbReference type="NCBI Taxonomy" id="1121416"/>
    <lineage>
        <taxon>Bacteria</taxon>
        <taxon>Pseudomonadati</taxon>
        <taxon>Thermodesulfobacteriota</taxon>
        <taxon>Desulfobulbia</taxon>
        <taxon>Desulfobulbales</taxon>
        <taxon>Desulfocapsaceae</taxon>
        <taxon>Desulfopila</taxon>
    </lineage>
</organism>
<protein>
    <submittedName>
        <fullName evidence="3">NAD(P)-dependent dehydrogenase, short-chain alcohol dehydrogenase family</fullName>
    </submittedName>
</protein>
<dbReference type="CDD" id="cd05233">
    <property type="entry name" value="SDR_c"/>
    <property type="match status" value="1"/>
</dbReference>
<dbReference type="Pfam" id="PF13561">
    <property type="entry name" value="adh_short_C2"/>
    <property type="match status" value="1"/>
</dbReference>
<keyword evidence="4" id="KW-1185">Reference proteome</keyword>
<proteinExistence type="inferred from homology"/>
<dbReference type="PANTHER" id="PTHR43477">
    <property type="entry name" value="DIHYDROANTICAPSIN 7-DEHYDROGENASE"/>
    <property type="match status" value="1"/>
</dbReference>
<gene>
    <name evidence="3" type="ORF">SAMN02745220_04624</name>
</gene>